<proteinExistence type="predicted"/>
<organism evidence="1">
    <name type="scientific">Lepeophtheirus salmonis</name>
    <name type="common">Salmon louse</name>
    <name type="synonym">Caligus salmonis</name>
    <dbReference type="NCBI Taxonomy" id="72036"/>
    <lineage>
        <taxon>Eukaryota</taxon>
        <taxon>Metazoa</taxon>
        <taxon>Ecdysozoa</taxon>
        <taxon>Arthropoda</taxon>
        <taxon>Crustacea</taxon>
        <taxon>Multicrustacea</taxon>
        <taxon>Hexanauplia</taxon>
        <taxon>Copepoda</taxon>
        <taxon>Siphonostomatoida</taxon>
        <taxon>Caligidae</taxon>
        <taxon>Lepeophtheirus</taxon>
    </lineage>
</organism>
<dbReference type="Gene3D" id="2.60.40.10">
    <property type="entry name" value="Immunoglobulins"/>
    <property type="match status" value="1"/>
</dbReference>
<protein>
    <submittedName>
        <fullName evidence="1">Uncharacterized protein</fullName>
    </submittedName>
</protein>
<dbReference type="EMBL" id="HACA01018132">
    <property type="protein sequence ID" value="CDW35493.1"/>
    <property type="molecule type" value="Transcribed_RNA"/>
</dbReference>
<name>A0A0K2UB89_LEPSM</name>
<dbReference type="AlphaFoldDB" id="A0A0K2UB89"/>
<evidence type="ECO:0000313" key="1">
    <source>
        <dbReference type="EMBL" id="CDW35493.1"/>
    </source>
</evidence>
<accession>A0A0K2UB89</accession>
<dbReference type="InterPro" id="IPR013783">
    <property type="entry name" value="Ig-like_fold"/>
</dbReference>
<reference evidence="1" key="1">
    <citation type="submission" date="2014-05" db="EMBL/GenBank/DDBJ databases">
        <authorList>
            <person name="Chronopoulou M."/>
        </authorList>
    </citation>
    <scope>NUCLEOTIDE SEQUENCE</scope>
    <source>
        <tissue evidence="1">Whole organism</tissue>
    </source>
</reference>
<sequence length="47" mass="5230">MEHVINGNDALFKCKIPSFISDLAAVLSWADSEGNSYSYNEYSGKEK</sequence>